<evidence type="ECO:0000256" key="1">
    <source>
        <dbReference type="SAM" id="SignalP"/>
    </source>
</evidence>
<dbReference type="Proteomes" id="UP000267166">
    <property type="component" value="Unassembled WGS sequence"/>
</dbReference>
<feature type="signal peptide" evidence="1">
    <location>
        <begin position="1"/>
        <end position="20"/>
    </location>
</feature>
<feature type="chain" id="PRO_5019846252" evidence="1">
    <location>
        <begin position="21"/>
        <end position="475"/>
    </location>
</feature>
<protein>
    <submittedName>
        <fullName evidence="2">Uncharacterized protein</fullName>
    </submittedName>
</protein>
<sequence length="475" mass="49826">MKRTTLVVALTLCFANSVYAADGLNLLDDQELSKVNGQALLSMTVTDPEFTNAQMKAENIGFYKLGMDAVMDLNINVKSLKLGCGGVNGAGGCDIDIDNLSLSGQSNTADGRASSSAQLTNPFIEFAVKNPKSAAAREIVGFRLSADKVVGLLTTGTENSSKPNGINSLSGYMKVQSDSSGTIKGLASTAATRYNLYGSNQYGNLSVNGRLQALGLGGIAEVAFTTTAGGFNIPDINNNPFTTPAIVVNGTRMKSVTLVSRVNVPDILLGDDKSGYASEGKVNYDPTTGYPTGVTALGGKVTATVTSCNLLACLLAPTNSKFENVYMNGKISGVTADLTLNQSLGLIHNLPINSAVSLSLQKQAVKWLGTNDDDDIAQKGWWLSAKDPVNIGEVIPQDLINIDQLFPQIGTAVSDYLQKNPAKTNDLGGLLKLGALTANIGNIDLSNTPLKLNVENLILKGQSFASNCYGGLKFC</sequence>
<gene>
    <name evidence="2" type="ORF">D9K80_07990</name>
</gene>
<name>A0A498D4I7_9GAMM</name>
<accession>A0A498D4I7</accession>
<organism evidence="2 3">
    <name type="scientific">Acinetobacter cumulans</name>
    <dbReference type="NCBI Taxonomy" id="2136182"/>
    <lineage>
        <taxon>Bacteria</taxon>
        <taxon>Pseudomonadati</taxon>
        <taxon>Pseudomonadota</taxon>
        <taxon>Gammaproteobacteria</taxon>
        <taxon>Moraxellales</taxon>
        <taxon>Moraxellaceae</taxon>
        <taxon>Acinetobacter</taxon>
    </lineage>
</organism>
<comment type="caution">
    <text evidence="2">The sequence shown here is derived from an EMBL/GenBank/DDBJ whole genome shotgun (WGS) entry which is preliminary data.</text>
</comment>
<evidence type="ECO:0000313" key="3">
    <source>
        <dbReference type="Proteomes" id="UP000267166"/>
    </source>
</evidence>
<keyword evidence="1" id="KW-0732">Signal</keyword>
<reference evidence="2 3" key="1">
    <citation type="submission" date="2018-09" db="EMBL/GenBank/DDBJ databases">
        <title>The draft genome of Acinetobacter sp. strains.</title>
        <authorList>
            <person name="Qin J."/>
            <person name="Feng Y."/>
            <person name="Zong Z."/>
        </authorList>
    </citation>
    <scope>NUCLEOTIDE SEQUENCE [LARGE SCALE GENOMIC DNA]</scope>
    <source>
        <strain evidence="2 3">WCHAc060003</strain>
    </source>
</reference>
<evidence type="ECO:0000313" key="2">
    <source>
        <dbReference type="EMBL" id="RLL35559.1"/>
    </source>
</evidence>
<dbReference type="AlphaFoldDB" id="A0A498D4I7"/>
<dbReference type="EMBL" id="RCHD01000015">
    <property type="protein sequence ID" value="RLL35559.1"/>
    <property type="molecule type" value="Genomic_DNA"/>
</dbReference>
<proteinExistence type="predicted"/>
<dbReference type="RefSeq" id="WP_121594381.1">
    <property type="nucleotide sequence ID" value="NZ_RCHD01000015.1"/>
</dbReference>